<evidence type="ECO:0000313" key="3">
    <source>
        <dbReference type="Proteomes" id="UP000245647"/>
    </source>
</evidence>
<dbReference type="SUPFAM" id="SSF55486">
    <property type="entry name" value="Metalloproteases ('zincins'), catalytic domain"/>
    <property type="match status" value="1"/>
</dbReference>
<dbReference type="Gene3D" id="1.10.390.10">
    <property type="entry name" value="Neutral Protease Domain 2"/>
    <property type="match status" value="1"/>
</dbReference>
<keyword evidence="2" id="KW-0031">Aminopeptidase</keyword>
<dbReference type="GO" id="GO:0008237">
    <property type="term" value="F:metallopeptidase activity"/>
    <property type="evidence" value="ECO:0007669"/>
    <property type="project" value="InterPro"/>
</dbReference>
<dbReference type="InterPro" id="IPR014782">
    <property type="entry name" value="Peptidase_M1_dom"/>
</dbReference>
<evidence type="ECO:0000259" key="1">
    <source>
        <dbReference type="Pfam" id="PF01433"/>
    </source>
</evidence>
<proteinExistence type="predicted"/>
<keyword evidence="2" id="KW-0378">Hydrolase</keyword>
<comment type="caution">
    <text evidence="2">The sequence shown here is derived from an EMBL/GenBank/DDBJ whole genome shotgun (WGS) entry which is preliminary data.</text>
</comment>
<evidence type="ECO:0000313" key="2">
    <source>
        <dbReference type="EMBL" id="PWG80882.1"/>
    </source>
</evidence>
<reference evidence="2 3" key="1">
    <citation type="submission" date="2018-04" db="EMBL/GenBank/DDBJ databases">
        <title>Pedobacter chongqingensis sp. nov., isolated from a rottenly hemp rope.</title>
        <authorList>
            <person name="Cai Y."/>
        </authorList>
    </citation>
    <scope>NUCLEOTIDE SEQUENCE [LARGE SCALE GENOMIC DNA]</scope>
    <source>
        <strain evidence="2 3">FJ4-8</strain>
    </source>
</reference>
<dbReference type="EMBL" id="QEAS01000007">
    <property type="protein sequence ID" value="PWG80882.1"/>
    <property type="molecule type" value="Genomic_DNA"/>
</dbReference>
<accession>A0A2U2PHZ3</accession>
<gene>
    <name evidence="2" type="ORF">DDR33_10560</name>
</gene>
<dbReference type="GO" id="GO:0008270">
    <property type="term" value="F:zinc ion binding"/>
    <property type="evidence" value="ECO:0007669"/>
    <property type="project" value="InterPro"/>
</dbReference>
<name>A0A2U2PHZ3_9SPHI</name>
<organism evidence="2 3">
    <name type="scientific">Pararcticibacter amylolyticus</name>
    <dbReference type="NCBI Taxonomy" id="2173175"/>
    <lineage>
        <taxon>Bacteria</taxon>
        <taxon>Pseudomonadati</taxon>
        <taxon>Bacteroidota</taxon>
        <taxon>Sphingobacteriia</taxon>
        <taxon>Sphingobacteriales</taxon>
        <taxon>Sphingobacteriaceae</taxon>
        <taxon>Pararcticibacter</taxon>
    </lineage>
</organism>
<sequence>MFRYLSFSFLLFFLQPSVIIRAQTLYQPRDIKQAYKAQTRSSNGKPGKNYWQNRAKYDIDVTVLPPDRIVRGKEKITYVNNSPDTLYSIVIKLILNNHKPGSARYGAAGRDYLTEGVTVDAFDVNGKPGLWKEGMGETTRQAIKLAKPLFPKDSLTCSVRWHYPVSLQSGREGRIDSTTFYLAYFYPRIAVYDDYNGWDLTEHTGSPEFYNDFNDYRLTVNVPANFVVWATGDLMNPSEVLQSRHLERLARSLGTDSIVHVATHKEMLSETVTAQNKLNQWKFHSSNVSDVAFGVSNHFVWDATSAVVDEKTGRRASMQAAYADTTSSFRDMAKWGAYALHWFSHNWPGVPYPYPKMTAFQGDADMEYPMMINDSPIPGLEGRRVANHEIAHTWFPFYMGTNETRYAFMDEAWATTLEFLIAPSYMDRLKAEENYKRVRVSKWVNNSSQATDLPIITPSYELKEAYRTNAYGKPSLAYLALKDMLGDQMFKKCLHEYMNRWSGKHPTPWDFFFTFNNVSGKDLNWFWTNWFFSNNYIDLGLGAVNKTASGYLLTVENPGGFAVPFDIRINYADGRQDLFHQDPSAWKENQQKIIVNLKISRKVKSITLDGNVFIDSYPENNQWMNKGI</sequence>
<dbReference type="CDD" id="cd09604">
    <property type="entry name" value="M1_APN_like"/>
    <property type="match status" value="1"/>
</dbReference>
<dbReference type="InterPro" id="IPR027268">
    <property type="entry name" value="Peptidase_M4/M1_CTD_sf"/>
</dbReference>
<feature type="domain" description="Peptidase M1 membrane alanine aminopeptidase" evidence="1">
    <location>
        <begin position="384"/>
        <end position="530"/>
    </location>
</feature>
<dbReference type="GO" id="GO:0004177">
    <property type="term" value="F:aminopeptidase activity"/>
    <property type="evidence" value="ECO:0007669"/>
    <property type="project" value="UniProtKB-KW"/>
</dbReference>
<dbReference type="OrthoDB" id="9814383at2"/>
<dbReference type="Pfam" id="PF01433">
    <property type="entry name" value="Peptidase_M1"/>
    <property type="match status" value="1"/>
</dbReference>
<dbReference type="RefSeq" id="WP_109415737.1">
    <property type="nucleotide sequence ID" value="NZ_QEAS01000007.1"/>
</dbReference>
<dbReference type="Proteomes" id="UP000245647">
    <property type="component" value="Unassembled WGS sequence"/>
</dbReference>
<dbReference type="AlphaFoldDB" id="A0A2U2PHZ3"/>
<keyword evidence="2" id="KW-0645">Protease</keyword>
<keyword evidence="3" id="KW-1185">Reference proteome</keyword>
<protein>
    <submittedName>
        <fullName evidence="2">Aminopeptidase</fullName>
    </submittedName>
</protein>